<evidence type="ECO:0000313" key="11">
    <source>
        <dbReference type="Proteomes" id="UP000289152"/>
    </source>
</evidence>
<name>A0A4Q1BWA5_TREME</name>
<dbReference type="SUPFAM" id="SSF48179">
    <property type="entry name" value="6-phosphogluconate dehydrogenase C-terminal domain-like"/>
    <property type="match status" value="1"/>
</dbReference>
<dbReference type="SUPFAM" id="SSF51735">
    <property type="entry name" value="NAD(P)-binding Rossmann-fold domains"/>
    <property type="match status" value="1"/>
</dbReference>
<dbReference type="GO" id="GO:0006574">
    <property type="term" value="P:L-valine catabolic process"/>
    <property type="evidence" value="ECO:0007669"/>
    <property type="project" value="TreeGrafter"/>
</dbReference>
<comment type="caution">
    <text evidence="10">The sequence shown here is derived from an EMBL/GenBank/DDBJ whole genome shotgun (WGS) entry which is preliminary data.</text>
</comment>
<dbReference type="Gene3D" id="3.40.50.720">
    <property type="entry name" value="NAD(P)-binding Rossmann-like Domain"/>
    <property type="match status" value="1"/>
</dbReference>
<evidence type="ECO:0000256" key="7">
    <source>
        <dbReference type="ARBA" id="ARBA00049197"/>
    </source>
</evidence>
<dbReference type="InterPro" id="IPR029154">
    <property type="entry name" value="HIBADH-like_NADP-bd"/>
</dbReference>
<dbReference type="InterPro" id="IPR008927">
    <property type="entry name" value="6-PGluconate_DH-like_C_sf"/>
</dbReference>
<keyword evidence="11" id="KW-1185">Reference proteome</keyword>
<dbReference type="OrthoDB" id="435038at2759"/>
<comment type="catalytic activity">
    <reaction evidence="7">
        <text>3-hydroxy-2-methylpropanoate + NAD(+) = 2-methyl-3-oxopropanoate + NADH + H(+)</text>
        <dbReference type="Rhea" id="RHEA:17681"/>
        <dbReference type="ChEBI" id="CHEBI:11805"/>
        <dbReference type="ChEBI" id="CHEBI:15378"/>
        <dbReference type="ChEBI" id="CHEBI:57540"/>
        <dbReference type="ChEBI" id="CHEBI:57700"/>
        <dbReference type="ChEBI" id="CHEBI:57945"/>
        <dbReference type="EC" id="1.1.1.31"/>
    </reaction>
</comment>
<proteinExistence type="inferred from homology"/>
<evidence type="ECO:0000256" key="2">
    <source>
        <dbReference type="ARBA" id="ARBA00006013"/>
    </source>
</evidence>
<dbReference type="GO" id="GO:0005739">
    <property type="term" value="C:mitochondrion"/>
    <property type="evidence" value="ECO:0007669"/>
    <property type="project" value="TreeGrafter"/>
</dbReference>
<evidence type="ECO:0000256" key="6">
    <source>
        <dbReference type="ARBA" id="ARBA00023027"/>
    </source>
</evidence>
<keyword evidence="4" id="KW-0101">Branched-chain amino acid catabolism</keyword>
<evidence type="ECO:0000256" key="4">
    <source>
        <dbReference type="ARBA" id="ARBA00022456"/>
    </source>
</evidence>
<sequence>MLSTVRRLSRQDTLGWIGLGAMVGHPMALNLFSKTYLAHSKQPSGTDIPSFVICEQDEGRAQTFVAALKDRGGTELAARVERVENGRSVSQKASRIFTMLPNSPQVESVYLEESTGILAGLRSLPTDAPSLTPLSPIHDDSASHTLLIDHTTLDPSVAKRIASTTHQTTSGKVVMLDAPVSGAGTVAASAGLLTIMLGSPSAYATTLAMPLLQQMAREGGIILCGENGTGIGVKVANNMILAINQIALAEGLALGRSLGIDPLLLHSVIDTSSGQSWSSRVNSPLPQVPNSPGFRNYQGGFQSKLMLKDVGLALHAAHEYDLPTPLTWAAQSVYEAVCAEGEGEMATKDFRYV</sequence>
<evidence type="ECO:0000256" key="3">
    <source>
        <dbReference type="ARBA" id="ARBA00012991"/>
    </source>
</evidence>
<dbReference type="EMBL" id="SDIL01000001">
    <property type="protein sequence ID" value="RXK42453.1"/>
    <property type="molecule type" value="Genomic_DNA"/>
</dbReference>
<comment type="similarity">
    <text evidence="2">Belongs to the HIBADH-related family. 3-hydroxyisobutyrate dehydrogenase subfamily.</text>
</comment>
<feature type="domain" description="6-phosphogluconate dehydrogenase NADP-binding" evidence="8">
    <location>
        <begin position="14"/>
        <end position="217"/>
    </location>
</feature>
<keyword evidence="6" id="KW-0520">NAD</keyword>
<dbReference type="GO" id="GO:0051287">
    <property type="term" value="F:NAD binding"/>
    <property type="evidence" value="ECO:0007669"/>
    <property type="project" value="InterPro"/>
</dbReference>
<feature type="domain" description="3-hydroxyisobutyrate dehydrogenase-like NAD-binding" evidence="9">
    <location>
        <begin position="228"/>
        <end position="344"/>
    </location>
</feature>
<dbReference type="GO" id="GO:0050661">
    <property type="term" value="F:NADP binding"/>
    <property type="evidence" value="ECO:0007669"/>
    <property type="project" value="InterPro"/>
</dbReference>
<dbReference type="InParanoid" id="A0A4Q1BWA5"/>
<dbReference type="InterPro" id="IPR036291">
    <property type="entry name" value="NAD(P)-bd_dom_sf"/>
</dbReference>
<reference evidence="10 11" key="1">
    <citation type="submission" date="2016-06" db="EMBL/GenBank/DDBJ databases">
        <title>Evolution of pathogenesis and genome organization in the Tremellales.</title>
        <authorList>
            <person name="Cuomo C."/>
            <person name="Litvintseva A."/>
            <person name="Heitman J."/>
            <person name="Chen Y."/>
            <person name="Sun S."/>
            <person name="Springer D."/>
            <person name="Dromer F."/>
            <person name="Young S."/>
            <person name="Zeng Q."/>
            <person name="Chapman S."/>
            <person name="Gujja S."/>
            <person name="Saif S."/>
            <person name="Birren B."/>
        </authorList>
    </citation>
    <scope>NUCLEOTIDE SEQUENCE [LARGE SCALE GENOMIC DNA]</scope>
    <source>
        <strain evidence="10 11">ATCC 28783</strain>
    </source>
</reference>
<keyword evidence="5" id="KW-0560">Oxidoreductase</keyword>
<dbReference type="FunFam" id="1.10.1040.10:FF:000006">
    <property type="entry name" value="3-hydroxyisobutyrate dehydrogenase"/>
    <property type="match status" value="1"/>
</dbReference>
<dbReference type="STRING" id="5217.A0A4Q1BWA5"/>
<dbReference type="PANTHER" id="PTHR22981">
    <property type="entry name" value="3-HYDROXYISOBUTYRATE DEHYDROGENASE-RELATED"/>
    <property type="match status" value="1"/>
</dbReference>
<gene>
    <name evidence="10" type="ORF">M231_00007</name>
</gene>
<organism evidence="10 11">
    <name type="scientific">Tremella mesenterica</name>
    <name type="common">Jelly fungus</name>
    <dbReference type="NCBI Taxonomy" id="5217"/>
    <lineage>
        <taxon>Eukaryota</taxon>
        <taxon>Fungi</taxon>
        <taxon>Dikarya</taxon>
        <taxon>Basidiomycota</taxon>
        <taxon>Agaricomycotina</taxon>
        <taxon>Tremellomycetes</taxon>
        <taxon>Tremellales</taxon>
        <taxon>Tremellaceae</taxon>
        <taxon>Tremella</taxon>
    </lineage>
</organism>
<comment type="pathway">
    <text evidence="1">Amino-acid degradation; L-valine degradation.</text>
</comment>
<dbReference type="EC" id="1.1.1.31" evidence="3"/>
<evidence type="ECO:0000259" key="9">
    <source>
        <dbReference type="Pfam" id="PF14833"/>
    </source>
</evidence>
<protein>
    <recommendedName>
        <fullName evidence="3">3-hydroxyisobutyrate dehydrogenase</fullName>
        <ecNumber evidence="3">1.1.1.31</ecNumber>
    </recommendedName>
</protein>
<dbReference type="GO" id="GO:0008442">
    <property type="term" value="F:3-hydroxyisobutyrate dehydrogenase activity"/>
    <property type="evidence" value="ECO:0007669"/>
    <property type="project" value="UniProtKB-EC"/>
</dbReference>
<accession>A0A4Q1BWA5</accession>
<dbReference type="Gene3D" id="1.10.1040.10">
    <property type="entry name" value="N-(1-d-carboxylethyl)-l-norvaline Dehydrogenase, domain 2"/>
    <property type="match status" value="1"/>
</dbReference>
<dbReference type="InterPro" id="IPR013328">
    <property type="entry name" value="6PGD_dom2"/>
</dbReference>
<dbReference type="Pfam" id="PF14833">
    <property type="entry name" value="NAD_binding_11"/>
    <property type="match status" value="1"/>
</dbReference>
<dbReference type="Pfam" id="PF03446">
    <property type="entry name" value="NAD_binding_2"/>
    <property type="match status" value="1"/>
</dbReference>
<evidence type="ECO:0000259" key="8">
    <source>
        <dbReference type="Pfam" id="PF03446"/>
    </source>
</evidence>
<evidence type="ECO:0000256" key="1">
    <source>
        <dbReference type="ARBA" id="ARBA00005109"/>
    </source>
</evidence>
<evidence type="ECO:0000313" key="10">
    <source>
        <dbReference type="EMBL" id="RXK42453.1"/>
    </source>
</evidence>
<dbReference type="AlphaFoldDB" id="A0A4Q1BWA5"/>
<dbReference type="Proteomes" id="UP000289152">
    <property type="component" value="Unassembled WGS sequence"/>
</dbReference>
<dbReference type="InterPro" id="IPR006115">
    <property type="entry name" value="6PGDH_NADP-bd"/>
</dbReference>
<dbReference type="VEuPathDB" id="FungiDB:TREMEDRAFT_67038"/>
<evidence type="ECO:0000256" key="5">
    <source>
        <dbReference type="ARBA" id="ARBA00023002"/>
    </source>
</evidence>
<dbReference type="PANTHER" id="PTHR22981:SF7">
    <property type="entry name" value="3-HYDROXYISOBUTYRATE DEHYDROGENASE, MITOCHONDRIAL"/>
    <property type="match status" value="1"/>
</dbReference>